<comment type="caution">
    <text evidence="2">The sequence shown here is derived from an EMBL/GenBank/DDBJ whole genome shotgun (WGS) entry which is preliminary data.</text>
</comment>
<accession>A0AAW1R2X8</accession>
<evidence type="ECO:0000313" key="2">
    <source>
        <dbReference type="EMBL" id="KAK9828097.1"/>
    </source>
</evidence>
<dbReference type="AlphaFoldDB" id="A0AAW1R2X8"/>
<protein>
    <recommendedName>
        <fullName evidence="1">Transcription factor TFIIIC triple barrel domain-containing protein</fullName>
    </recommendedName>
</protein>
<dbReference type="Gene3D" id="2.60.40.4370">
    <property type="match status" value="1"/>
</dbReference>
<dbReference type="InterPro" id="IPR019481">
    <property type="entry name" value="TFIIIC_triple_barrel"/>
</dbReference>
<reference evidence="2 3" key="1">
    <citation type="journal article" date="2024" name="Nat. Commun.">
        <title>Phylogenomics reveals the evolutionary origins of lichenization in chlorophyte algae.</title>
        <authorList>
            <person name="Puginier C."/>
            <person name="Libourel C."/>
            <person name="Otte J."/>
            <person name="Skaloud P."/>
            <person name="Haon M."/>
            <person name="Grisel S."/>
            <person name="Petersen M."/>
            <person name="Berrin J.G."/>
            <person name="Delaux P.M."/>
            <person name="Dal Grande F."/>
            <person name="Keller J."/>
        </authorList>
    </citation>
    <scope>NUCLEOTIDE SEQUENCE [LARGE SCALE GENOMIC DNA]</scope>
    <source>
        <strain evidence="2 3">SAG 245.80</strain>
    </source>
</reference>
<evidence type="ECO:0000259" key="1">
    <source>
        <dbReference type="Pfam" id="PF10419"/>
    </source>
</evidence>
<dbReference type="Pfam" id="PF10419">
    <property type="entry name" value="TFIIIC_sub6"/>
    <property type="match status" value="1"/>
</dbReference>
<feature type="domain" description="Transcription factor TFIIIC triple barrel" evidence="1">
    <location>
        <begin position="39"/>
        <end position="104"/>
    </location>
</feature>
<keyword evidence="3" id="KW-1185">Reference proteome</keyword>
<organism evidence="2 3">
    <name type="scientific">Elliptochloris bilobata</name>
    <dbReference type="NCBI Taxonomy" id="381761"/>
    <lineage>
        <taxon>Eukaryota</taxon>
        <taxon>Viridiplantae</taxon>
        <taxon>Chlorophyta</taxon>
        <taxon>core chlorophytes</taxon>
        <taxon>Trebouxiophyceae</taxon>
        <taxon>Trebouxiophyceae incertae sedis</taxon>
        <taxon>Elliptochloris clade</taxon>
        <taxon>Elliptochloris</taxon>
    </lineage>
</organism>
<sequence length="118" mass="12510">MSASGWHIGQAALATAAERLFRVDEGHDEPDDIVFLEGDEEAVYVYADLSDVHLASAPKAGSEVTIKGLDTDAPELVLPGGALLRGAWEESLGSCLFFSQAPPQGTLRRKPLGTQFVG</sequence>
<dbReference type="EMBL" id="JALJOU010000052">
    <property type="protein sequence ID" value="KAK9828097.1"/>
    <property type="molecule type" value="Genomic_DNA"/>
</dbReference>
<name>A0AAW1R2X8_9CHLO</name>
<proteinExistence type="predicted"/>
<dbReference type="Proteomes" id="UP001445335">
    <property type="component" value="Unassembled WGS sequence"/>
</dbReference>
<gene>
    <name evidence="2" type="ORF">WJX81_004009</name>
</gene>
<evidence type="ECO:0000313" key="3">
    <source>
        <dbReference type="Proteomes" id="UP001445335"/>
    </source>
</evidence>